<feature type="compositionally biased region" description="Basic and acidic residues" evidence="1">
    <location>
        <begin position="101"/>
        <end position="110"/>
    </location>
</feature>
<feature type="region of interest" description="Disordered" evidence="1">
    <location>
        <begin position="1"/>
        <end position="55"/>
    </location>
</feature>
<keyword evidence="2" id="KW-0808">Transferase</keyword>
<proteinExistence type="predicted"/>
<gene>
    <name evidence="2" type="ORF">AVDCRST_MAG38-2260</name>
</gene>
<keyword evidence="2" id="KW-0012">Acyltransferase</keyword>
<dbReference type="GO" id="GO:0008914">
    <property type="term" value="F:leucyl-tRNA--protein transferase activity"/>
    <property type="evidence" value="ECO:0007669"/>
    <property type="project" value="UniProtKB-EC"/>
</dbReference>
<organism evidence="2">
    <name type="scientific">uncultured Solirubrobacteraceae bacterium</name>
    <dbReference type="NCBI Taxonomy" id="1162706"/>
    <lineage>
        <taxon>Bacteria</taxon>
        <taxon>Bacillati</taxon>
        <taxon>Actinomycetota</taxon>
        <taxon>Thermoleophilia</taxon>
        <taxon>Solirubrobacterales</taxon>
        <taxon>Solirubrobacteraceae</taxon>
        <taxon>environmental samples</taxon>
    </lineage>
</organism>
<accession>A0A6J4S4R0</accession>
<reference evidence="2" key="1">
    <citation type="submission" date="2020-02" db="EMBL/GenBank/DDBJ databases">
        <authorList>
            <person name="Meier V. D."/>
        </authorList>
    </citation>
    <scope>NUCLEOTIDE SEQUENCE</scope>
    <source>
        <strain evidence="2">AVDCRST_MAG38</strain>
    </source>
</reference>
<dbReference type="EMBL" id="CADCVJ010000191">
    <property type="protein sequence ID" value="CAA9484840.1"/>
    <property type="molecule type" value="Genomic_DNA"/>
</dbReference>
<feature type="compositionally biased region" description="Basic residues" evidence="1">
    <location>
        <begin position="134"/>
        <end position="150"/>
    </location>
</feature>
<evidence type="ECO:0000313" key="2">
    <source>
        <dbReference type="EMBL" id="CAA9484840.1"/>
    </source>
</evidence>
<name>A0A6J4S4R0_9ACTN</name>
<feature type="region of interest" description="Disordered" evidence="1">
    <location>
        <begin position="89"/>
        <end position="232"/>
    </location>
</feature>
<feature type="compositionally biased region" description="Basic residues" evidence="1">
    <location>
        <begin position="17"/>
        <end position="35"/>
    </location>
</feature>
<dbReference type="EC" id="2.3.2.6" evidence="2"/>
<protein>
    <submittedName>
        <fullName evidence="2">Leucyl/phenylalanyl-tRNA--protein transferase</fullName>
        <ecNumber evidence="2">2.3.2.6</ecNumber>
    </submittedName>
</protein>
<evidence type="ECO:0000256" key="1">
    <source>
        <dbReference type="SAM" id="MobiDB-lite"/>
    </source>
</evidence>
<feature type="compositionally biased region" description="Low complexity" evidence="1">
    <location>
        <begin position="200"/>
        <end position="218"/>
    </location>
</feature>
<sequence>ADRAASQPVASALPPLGRRRRRGRDRRRPGSRHAPGRVPGRAVPHAGERARDDGLVVARAPRDPAAGRPADLELAEALVRALRDPHRLGLRAGGRGLRRPPPAERLDRPGHPRGLCRAAPARLGPQRRGVERGRRARGRPLRRRGGRPLRGRVDVPPPPGCLEGRARRAGVDAALRRRRRAAARRPVEDGPPRPPGRGRGVAPPVSGAARAGARAPGSRRADTRIASRAVRV</sequence>
<feature type="non-terminal residue" evidence="2">
    <location>
        <position position="232"/>
    </location>
</feature>
<dbReference type="AlphaFoldDB" id="A0A6J4S4R0"/>
<feature type="non-terminal residue" evidence="2">
    <location>
        <position position="1"/>
    </location>
</feature>